<proteinExistence type="predicted"/>
<feature type="non-terminal residue" evidence="1">
    <location>
        <position position="121"/>
    </location>
</feature>
<dbReference type="Proteomes" id="UP000789920">
    <property type="component" value="Unassembled WGS sequence"/>
</dbReference>
<keyword evidence="2" id="KW-1185">Reference proteome</keyword>
<organism evidence="1 2">
    <name type="scientific">Racocetra persica</name>
    <dbReference type="NCBI Taxonomy" id="160502"/>
    <lineage>
        <taxon>Eukaryota</taxon>
        <taxon>Fungi</taxon>
        <taxon>Fungi incertae sedis</taxon>
        <taxon>Mucoromycota</taxon>
        <taxon>Glomeromycotina</taxon>
        <taxon>Glomeromycetes</taxon>
        <taxon>Diversisporales</taxon>
        <taxon>Gigasporaceae</taxon>
        <taxon>Racocetra</taxon>
    </lineage>
</organism>
<dbReference type="EMBL" id="CAJVQC010115766">
    <property type="protein sequence ID" value="CAG8836809.1"/>
    <property type="molecule type" value="Genomic_DNA"/>
</dbReference>
<name>A0ACA9SE16_9GLOM</name>
<evidence type="ECO:0000313" key="1">
    <source>
        <dbReference type="EMBL" id="CAG8836809.1"/>
    </source>
</evidence>
<gene>
    <name evidence="1" type="ORF">RPERSI_LOCUS30064</name>
</gene>
<reference evidence="1" key="1">
    <citation type="submission" date="2021-06" db="EMBL/GenBank/DDBJ databases">
        <authorList>
            <person name="Kallberg Y."/>
            <person name="Tangrot J."/>
            <person name="Rosling A."/>
        </authorList>
    </citation>
    <scope>NUCLEOTIDE SEQUENCE</scope>
    <source>
        <strain evidence="1">MA461A</strain>
    </source>
</reference>
<sequence>GVVCHHWFCVLLQSEKVYFHISLIPRRWYKDEFMDAVVTNEPFVRNKSLEKNSSTPSLPSFPDVADSWNTMLIEPPVQTAVKVIGRKQSIKGTLLGLVRKYVEEAQCNKRTIEQELNDNQI</sequence>
<evidence type="ECO:0000313" key="2">
    <source>
        <dbReference type="Proteomes" id="UP000789920"/>
    </source>
</evidence>
<comment type="caution">
    <text evidence="1">The sequence shown here is derived from an EMBL/GenBank/DDBJ whole genome shotgun (WGS) entry which is preliminary data.</text>
</comment>
<accession>A0ACA9SE16</accession>
<protein>
    <submittedName>
        <fullName evidence="1">2198_t:CDS:1</fullName>
    </submittedName>
</protein>
<feature type="non-terminal residue" evidence="1">
    <location>
        <position position="1"/>
    </location>
</feature>